<dbReference type="EMBL" id="LIAE01010609">
    <property type="protein sequence ID" value="PAV57967.1"/>
    <property type="molecule type" value="Genomic_DNA"/>
</dbReference>
<organism evidence="2 3">
    <name type="scientific">Diploscapter pachys</name>
    <dbReference type="NCBI Taxonomy" id="2018661"/>
    <lineage>
        <taxon>Eukaryota</taxon>
        <taxon>Metazoa</taxon>
        <taxon>Ecdysozoa</taxon>
        <taxon>Nematoda</taxon>
        <taxon>Chromadorea</taxon>
        <taxon>Rhabditida</taxon>
        <taxon>Rhabditina</taxon>
        <taxon>Rhabditomorpha</taxon>
        <taxon>Rhabditoidea</taxon>
        <taxon>Rhabditidae</taxon>
        <taxon>Diploscapter</taxon>
    </lineage>
</organism>
<dbReference type="AlphaFoldDB" id="A0A2A2J8J2"/>
<gene>
    <name evidence="2" type="ORF">WR25_04414</name>
</gene>
<keyword evidence="3" id="KW-1185">Reference proteome</keyword>
<sequence>MIKLTLLVEAEVLGLGVVADEEAVGFAWGKKVDRAARGNEGTKGESGAAFQWKLPKDGRNCGAAVEGGGRVNWRYGLMVGRDDEGVDFDNWGRKSSE</sequence>
<dbReference type="Proteomes" id="UP000218231">
    <property type="component" value="Unassembled WGS sequence"/>
</dbReference>
<feature type="chain" id="PRO_5013285362" evidence="1">
    <location>
        <begin position="20"/>
        <end position="97"/>
    </location>
</feature>
<evidence type="ECO:0000313" key="2">
    <source>
        <dbReference type="EMBL" id="PAV57967.1"/>
    </source>
</evidence>
<proteinExistence type="predicted"/>
<evidence type="ECO:0000256" key="1">
    <source>
        <dbReference type="SAM" id="SignalP"/>
    </source>
</evidence>
<protein>
    <submittedName>
        <fullName evidence="2">Uncharacterized protein</fullName>
    </submittedName>
</protein>
<reference evidence="2 3" key="1">
    <citation type="journal article" date="2017" name="Curr. Biol.">
        <title>Genome architecture and evolution of a unichromosomal asexual nematode.</title>
        <authorList>
            <person name="Fradin H."/>
            <person name="Zegar C."/>
            <person name="Gutwein M."/>
            <person name="Lucas J."/>
            <person name="Kovtun M."/>
            <person name="Corcoran D."/>
            <person name="Baugh L.R."/>
            <person name="Kiontke K."/>
            <person name="Gunsalus K."/>
            <person name="Fitch D.H."/>
            <person name="Piano F."/>
        </authorList>
    </citation>
    <scope>NUCLEOTIDE SEQUENCE [LARGE SCALE GENOMIC DNA]</scope>
    <source>
        <strain evidence="2">PF1309</strain>
    </source>
</reference>
<accession>A0A2A2J8J2</accession>
<keyword evidence="1" id="KW-0732">Signal</keyword>
<evidence type="ECO:0000313" key="3">
    <source>
        <dbReference type="Proteomes" id="UP000218231"/>
    </source>
</evidence>
<name>A0A2A2J8J2_9BILA</name>
<feature type="signal peptide" evidence="1">
    <location>
        <begin position="1"/>
        <end position="19"/>
    </location>
</feature>
<comment type="caution">
    <text evidence="2">The sequence shown here is derived from an EMBL/GenBank/DDBJ whole genome shotgun (WGS) entry which is preliminary data.</text>
</comment>